<dbReference type="PANTHER" id="PTHR43553">
    <property type="entry name" value="HEAVY METAL TRANSPORTER"/>
    <property type="match status" value="1"/>
</dbReference>
<evidence type="ECO:0000256" key="1">
    <source>
        <dbReference type="ARBA" id="ARBA00004202"/>
    </source>
</evidence>
<dbReference type="EMBL" id="QXIR01000039">
    <property type="protein sequence ID" value="RIW28818.1"/>
    <property type="molecule type" value="Genomic_DNA"/>
</dbReference>
<comment type="similarity">
    <text evidence="2">Belongs to the ABC transporter superfamily.</text>
</comment>
<evidence type="ECO:0000256" key="2">
    <source>
        <dbReference type="ARBA" id="ARBA00005417"/>
    </source>
</evidence>
<evidence type="ECO:0000256" key="6">
    <source>
        <dbReference type="ARBA" id="ARBA00022840"/>
    </source>
</evidence>
<dbReference type="PROSITE" id="PS00211">
    <property type="entry name" value="ABC_TRANSPORTER_1"/>
    <property type="match status" value="2"/>
</dbReference>
<feature type="domain" description="ABC transporter" evidence="9">
    <location>
        <begin position="295"/>
        <end position="523"/>
    </location>
</feature>
<keyword evidence="5" id="KW-0547">Nucleotide-binding</keyword>
<dbReference type="Gene3D" id="3.40.50.300">
    <property type="entry name" value="P-loop containing nucleotide triphosphate hydrolases"/>
    <property type="match status" value="2"/>
</dbReference>
<dbReference type="CDD" id="cd03225">
    <property type="entry name" value="ABC_cobalt_CbiO_domain1"/>
    <property type="match status" value="2"/>
</dbReference>
<dbReference type="GO" id="GO:0042626">
    <property type="term" value="F:ATPase-coupled transmembrane transporter activity"/>
    <property type="evidence" value="ECO:0007669"/>
    <property type="project" value="TreeGrafter"/>
</dbReference>
<dbReference type="GO" id="GO:0043190">
    <property type="term" value="C:ATP-binding cassette (ABC) transporter complex"/>
    <property type="evidence" value="ECO:0007669"/>
    <property type="project" value="TreeGrafter"/>
</dbReference>
<protein>
    <submittedName>
        <fullName evidence="10">ATP-binding cassette domain-containing protein</fullName>
    </submittedName>
</protein>
<dbReference type="RefSeq" id="WP_119549195.1">
    <property type="nucleotide sequence ID" value="NZ_QXIR01000039.1"/>
</dbReference>
<evidence type="ECO:0000256" key="7">
    <source>
        <dbReference type="ARBA" id="ARBA00022967"/>
    </source>
</evidence>
<dbReference type="InterPro" id="IPR027417">
    <property type="entry name" value="P-loop_NTPase"/>
</dbReference>
<evidence type="ECO:0000259" key="9">
    <source>
        <dbReference type="PROSITE" id="PS50893"/>
    </source>
</evidence>
<gene>
    <name evidence="10" type="ORF">D3H55_20625</name>
</gene>
<comment type="subcellular location">
    <subcellularLocation>
        <location evidence="1">Cell membrane</location>
        <topology evidence="1">Peripheral membrane protein</topology>
    </subcellularLocation>
</comment>
<dbReference type="InterPro" id="IPR003593">
    <property type="entry name" value="AAA+_ATPase"/>
</dbReference>
<organism evidence="10 11">
    <name type="scientific">Bacillus salacetis</name>
    <dbReference type="NCBI Taxonomy" id="2315464"/>
    <lineage>
        <taxon>Bacteria</taxon>
        <taxon>Bacillati</taxon>
        <taxon>Bacillota</taxon>
        <taxon>Bacilli</taxon>
        <taxon>Bacillales</taxon>
        <taxon>Bacillaceae</taxon>
        <taxon>Bacillus</taxon>
    </lineage>
</organism>
<evidence type="ECO:0000256" key="4">
    <source>
        <dbReference type="ARBA" id="ARBA00022475"/>
    </source>
</evidence>
<keyword evidence="11" id="KW-1185">Reference proteome</keyword>
<dbReference type="SUPFAM" id="SSF52540">
    <property type="entry name" value="P-loop containing nucleoside triphosphate hydrolases"/>
    <property type="match status" value="2"/>
</dbReference>
<dbReference type="PROSITE" id="PS50893">
    <property type="entry name" value="ABC_TRANSPORTER_2"/>
    <property type="match status" value="2"/>
</dbReference>
<dbReference type="NCBIfam" id="NF010167">
    <property type="entry name" value="PRK13648.1"/>
    <property type="match status" value="2"/>
</dbReference>
<dbReference type="SMART" id="SM00382">
    <property type="entry name" value="AAA"/>
    <property type="match status" value="2"/>
</dbReference>
<keyword evidence="7" id="KW-1278">Translocase</keyword>
<evidence type="ECO:0000256" key="5">
    <source>
        <dbReference type="ARBA" id="ARBA00022741"/>
    </source>
</evidence>
<keyword evidence="6 10" id="KW-0067">ATP-binding</keyword>
<dbReference type="Proteomes" id="UP000265801">
    <property type="component" value="Unassembled WGS sequence"/>
</dbReference>
<proteinExistence type="inferred from homology"/>
<dbReference type="Pfam" id="PF00005">
    <property type="entry name" value="ABC_tran"/>
    <property type="match status" value="2"/>
</dbReference>
<dbReference type="PANTHER" id="PTHR43553:SF27">
    <property type="entry name" value="ENERGY-COUPLING FACTOR TRANSPORTER ATP-BINDING PROTEIN ECFA2"/>
    <property type="match status" value="1"/>
</dbReference>
<reference evidence="10 11" key="1">
    <citation type="submission" date="2018-09" db="EMBL/GenBank/DDBJ databases">
        <title>Bacillus saliacetes sp. nov., isolated from Thai shrimp paste (Ka-pi).</title>
        <authorList>
            <person name="Daroonpunt R."/>
            <person name="Tanasupawat S."/>
            <person name="Yiamsombut S."/>
        </authorList>
    </citation>
    <scope>NUCLEOTIDE SEQUENCE [LARGE SCALE GENOMIC DNA]</scope>
    <source>
        <strain evidence="10 11">SKP7-4</strain>
    </source>
</reference>
<evidence type="ECO:0000256" key="8">
    <source>
        <dbReference type="ARBA" id="ARBA00023136"/>
    </source>
</evidence>
<feature type="domain" description="ABC transporter" evidence="9">
    <location>
        <begin position="4"/>
        <end position="242"/>
    </location>
</feature>
<dbReference type="AlphaFoldDB" id="A0A3A1QQP1"/>
<evidence type="ECO:0000256" key="3">
    <source>
        <dbReference type="ARBA" id="ARBA00022448"/>
    </source>
</evidence>
<dbReference type="InterPro" id="IPR003439">
    <property type="entry name" value="ABC_transporter-like_ATP-bd"/>
</dbReference>
<keyword evidence="3" id="KW-0813">Transport</keyword>
<keyword evidence="4" id="KW-1003">Cell membrane</keyword>
<dbReference type="OrthoDB" id="501320at2"/>
<comment type="caution">
    <text evidence="10">The sequence shown here is derived from an EMBL/GenBank/DDBJ whole genome shotgun (WGS) entry which is preliminary data.</text>
</comment>
<sequence length="555" mass="62715">MEILSANGLSFTYPEAETAALTDINIKIEQGDFVVLCGPSGSGKSTLLRLFKPEIAPHGEIEGTLAFRGTEIGELNLITTAKELGMVFQDPENQIAMDNVMEELIFGMENLGFSTEQMRKKVAEMVNFFGLNHLLEKKTDELSGGQKQLINLASVLLLEPAVLLLDEPTAQLDPIAAKEFIHMLQRLNDEFGITIVIVEHRLEELFTIANRVIMLENGELLHDTSPRKFVQELADHKTMKSFLPSTALLYLNFQQERLPESIPLNVKEARQWLNDQELKAAAPPQMKEQSNQPILELKGVDFQYERHSSPVLYNLDLTIYEGEWLAVVGANGTGKSTLLKVLGNIVKAQHGSMRYRGKKVRKWEVQKVSYLPQNPKLFFIQDTIKQEYEYLGEQYGLKNADGRIQELVEKFNMGHLQDRHPYDLSGGEIQKAALIGALLIEPTILLIDEPTKGLDPQSKKAFGDLLSSLVEDGLTVVMVTHDIEFAASYATRCSMLFQGEITVTETTKNFFHENTYYTTVINRVTRNSNVHPVVTLEEAKRLWHVQSRYSSEQRY</sequence>
<dbReference type="InterPro" id="IPR017871">
    <property type="entry name" value="ABC_transporter-like_CS"/>
</dbReference>
<accession>A0A3A1QQP1</accession>
<evidence type="ECO:0000313" key="11">
    <source>
        <dbReference type="Proteomes" id="UP000265801"/>
    </source>
</evidence>
<evidence type="ECO:0000313" key="10">
    <source>
        <dbReference type="EMBL" id="RIW28818.1"/>
    </source>
</evidence>
<dbReference type="InterPro" id="IPR015856">
    <property type="entry name" value="ABC_transpr_CbiO/EcfA_su"/>
</dbReference>
<name>A0A3A1QQP1_9BACI</name>
<dbReference type="GO" id="GO:0005524">
    <property type="term" value="F:ATP binding"/>
    <property type="evidence" value="ECO:0007669"/>
    <property type="project" value="UniProtKB-KW"/>
</dbReference>
<dbReference type="GO" id="GO:0016887">
    <property type="term" value="F:ATP hydrolysis activity"/>
    <property type="evidence" value="ECO:0007669"/>
    <property type="project" value="InterPro"/>
</dbReference>
<dbReference type="InterPro" id="IPR050095">
    <property type="entry name" value="ECF_ABC_transporter_ATP-bd"/>
</dbReference>
<keyword evidence="8" id="KW-0472">Membrane</keyword>